<dbReference type="Proteomes" id="UP001519287">
    <property type="component" value="Unassembled WGS sequence"/>
</dbReference>
<evidence type="ECO:0000256" key="2">
    <source>
        <dbReference type="ARBA" id="ARBA00023015"/>
    </source>
</evidence>
<keyword evidence="3 6" id="KW-0238">DNA-binding</keyword>
<keyword evidence="7" id="KW-1185">Reference proteome</keyword>
<evidence type="ECO:0000313" key="6">
    <source>
        <dbReference type="EMBL" id="MBP1991611.1"/>
    </source>
</evidence>
<dbReference type="InterPro" id="IPR009061">
    <property type="entry name" value="DNA-bd_dom_put_sf"/>
</dbReference>
<evidence type="ECO:0000256" key="1">
    <source>
        <dbReference type="ARBA" id="ARBA00022491"/>
    </source>
</evidence>
<comment type="caution">
    <text evidence="6">The sequence shown here is derived from an EMBL/GenBank/DDBJ whole genome shotgun (WGS) entry which is preliminary data.</text>
</comment>
<gene>
    <name evidence="6" type="ORF">J2Z66_003218</name>
</gene>
<dbReference type="Gene3D" id="1.10.1660.10">
    <property type="match status" value="1"/>
</dbReference>
<keyword evidence="2" id="KW-0805">Transcription regulation</keyword>
<dbReference type="PRINTS" id="PR00040">
    <property type="entry name" value="HTHMERR"/>
</dbReference>
<proteinExistence type="predicted"/>
<dbReference type="SUPFAM" id="SSF46955">
    <property type="entry name" value="Putative DNA-binding domain"/>
    <property type="match status" value="1"/>
</dbReference>
<dbReference type="GO" id="GO:0003677">
    <property type="term" value="F:DNA binding"/>
    <property type="evidence" value="ECO:0007669"/>
    <property type="project" value="UniProtKB-KW"/>
</dbReference>
<evidence type="ECO:0000313" key="7">
    <source>
        <dbReference type="Proteomes" id="UP001519287"/>
    </source>
</evidence>
<keyword evidence="1" id="KW-0678">Repressor</keyword>
<feature type="domain" description="HTH merR-type" evidence="5">
    <location>
        <begin position="4"/>
        <end position="73"/>
    </location>
</feature>
<dbReference type="Pfam" id="PF13411">
    <property type="entry name" value="MerR_1"/>
    <property type="match status" value="1"/>
</dbReference>
<organism evidence="6 7">
    <name type="scientific">Paenibacillus eucommiae</name>
    <dbReference type="NCBI Taxonomy" id="1355755"/>
    <lineage>
        <taxon>Bacteria</taxon>
        <taxon>Bacillati</taxon>
        <taxon>Bacillota</taxon>
        <taxon>Bacilli</taxon>
        <taxon>Bacillales</taxon>
        <taxon>Paenibacillaceae</taxon>
        <taxon>Paenibacillus</taxon>
    </lineage>
</organism>
<reference evidence="6 7" key="1">
    <citation type="submission" date="2021-03" db="EMBL/GenBank/DDBJ databases">
        <title>Genomic Encyclopedia of Type Strains, Phase IV (KMG-IV): sequencing the most valuable type-strain genomes for metagenomic binning, comparative biology and taxonomic classification.</title>
        <authorList>
            <person name="Goeker M."/>
        </authorList>
    </citation>
    <scope>NUCLEOTIDE SEQUENCE [LARGE SCALE GENOMIC DNA]</scope>
    <source>
        <strain evidence="6 7">DSM 26048</strain>
    </source>
</reference>
<keyword evidence="4" id="KW-0804">Transcription</keyword>
<dbReference type="SMART" id="SM00422">
    <property type="entry name" value="HTH_MERR"/>
    <property type="match status" value="1"/>
</dbReference>
<evidence type="ECO:0000256" key="4">
    <source>
        <dbReference type="ARBA" id="ARBA00023163"/>
    </source>
</evidence>
<dbReference type="PANTHER" id="PTHR30204">
    <property type="entry name" value="REDOX-CYCLING DRUG-SENSING TRANSCRIPTIONAL ACTIVATOR SOXR"/>
    <property type="match status" value="1"/>
</dbReference>
<dbReference type="InterPro" id="IPR000551">
    <property type="entry name" value="MerR-type_HTH_dom"/>
</dbReference>
<dbReference type="RefSeq" id="WP_209972338.1">
    <property type="nucleotide sequence ID" value="NZ_JAGGLB010000009.1"/>
</dbReference>
<dbReference type="PANTHER" id="PTHR30204:SF69">
    <property type="entry name" value="MERR-FAMILY TRANSCRIPTIONAL REGULATOR"/>
    <property type="match status" value="1"/>
</dbReference>
<dbReference type="PROSITE" id="PS50937">
    <property type="entry name" value="HTH_MERR_2"/>
    <property type="match status" value="1"/>
</dbReference>
<protein>
    <submittedName>
        <fullName evidence="6">DNA-binding transcriptional MerR regulator</fullName>
    </submittedName>
</protein>
<sequence length="136" mass="15515">MKQTYRIRQFAALTGVSEDTLRYYEKTGVLPPAGRNSNGHRYYTAEDEERVMVLLCLKKAGMSLEEIKPFMQLAIDEEMQNAPFIQEMLLNYKNKVEGQMRELQKILDVISVKLYSGEKLGLTRPASNTEGACSDE</sequence>
<name>A0ABS4IVJ0_9BACL</name>
<dbReference type="EMBL" id="JAGGLB010000009">
    <property type="protein sequence ID" value="MBP1991611.1"/>
    <property type="molecule type" value="Genomic_DNA"/>
</dbReference>
<accession>A0ABS4IVJ0</accession>
<dbReference type="CDD" id="cd01109">
    <property type="entry name" value="HTH_YyaN"/>
    <property type="match status" value="1"/>
</dbReference>
<evidence type="ECO:0000259" key="5">
    <source>
        <dbReference type="PROSITE" id="PS50937"/>
    </source>
</evidence>
<evidence type="ECO:0000256" key="3">
    <source>
        <dbReference type="ARBA" id="ARBA00023125"/>
    </source>
</evidence>
<dbReference type="InterPro" id="IPR047057">
    <property type="entry name" value="MerR_fam"/>
</dbReference>